<dbReference type="InterPro" id="IPR042240">
    <property type="entry name" value="CHASE_sf"/>
</dbReference>
<evidence type="ECO:0000256" key="13">
    <source>
        <dbReference type="ARBA" id="ARBA00058004"/>
    </source>
</evidence>
<dbReference type="SMART" id="SM00086">
    <property type="entry name" value="PAC"/>
    <property type="match status" value="4"/>
</dbReference>
<evidence type="ECO:0000256" key="12">
    <source>
        <dbReference type="ARBA" id="ARBA00023136"/>
    </source>
</evidence>
<dbReference type="Pfam" id="PF02518">
    <property type="entry name" value="HATPase_c"/>
    <property type="match status" value="1"/>
</dbReference>
<dbReference type="CDD" id="cd16922">
    <property type="entry name" value="HATPase_EvgS-ArcB-TorS-like"/>
    <property type="match status" value="1"/>
</dbReference>
<dbReference type="GO" id="GO:0005886">
    <property type="term" value="C:plasma membrane"/>
    <property type="evidence" value="ECO:0007669"/>
    <property type="project" value="UniProtKB-SubCell"/>
</dbReference>
<evidence type="ECO:0000259" key="24">
    <source>
        <dbReference type="PROSITE" id="PS50894"/>
    </source>
</evidence>
<evidence type="ECO:0000259" key="19">
    <source>
        <dbReference type="PROSITE" id="PS50109"/>
    </source>
</evidence>
<keyword evidence="26" id="KW-1185">Reference proteome</keyword>
<dbReference type="InterPro" id="IPR011006">
    <property type="entry name" value="CheY-like_superfamily"/>
</dbReference>
<comment type="caution">
    <text evidence="25">The sequence shown here is derived from an EMBL/GenBank/DDBJ whole genome shotgun (WGS) entry which is preliminary data.</text>
</comment>
<feature type="domain" description="PAS" evidence="21">
    <location>
        <begin position="627"/>
        <end position="684"/>
    </location>
</feature>
<dbReference type="FunFam" id="3.30.565.10:FF:000010">
    <property type="entry name" value="Sensor histidine kinase RcsC"/>
    <property type="match status" value="1"/>
</dbReference>
<dbReference type="Proteomes" id="UP000645257">
    <property type="component" value="Unassembled WGS sequence"/>
</dbReference>
<dbReference type="PROSITE" id="PS50839">
    <property type="entry name" value="CHASE"/>
    <property type="match status" value="1"/>
</dbReference>
<evidence type="ECO:0000313" key="25">
    <source>
        <dbReference type="EMBL" id="GGY24457.1"/>
    </source>
</evidence>
<dbReference type="InterPro" id="IPR003594">
    <property type="entry name" value="HATPase_dom"/>
</dbReference>
<dbReference type="SMART" id="SM00387">
    <property type="entry name" value="HATPase_c"/>
    <property type="match status" value="1"/>
</dbReference>
<dbReference type="InterPro" id="IPR008207">
    <property type="entry name" value="Sig_transdc_His_kin_Hpt_dom"/>
</dbReference>
<feature type="domain" description="PAS" evidence="21">
    <location>
        <begin position="340"/>
        <end position="411"/>
    </location>
</feature>
<dbReference type="SMART" id="SM01079">
    <property type="entry name" value="CHASE"/>
    <property type="match status" value="1"/>
</dbReference>
<comment type="subunit">
    <text evidence="14">At low DSF concentrations, interacts with RpfF.</text>
</comment>
<dbReference type="InterPro" id="IPR004358">
    <property type="entry name" value="Sig_transdc_His_kin-like_C"/>
</dbReference>
<dbReference type="Gene3D" id="3.40.50.2300">
    <property type="match status" value="2"/>
</dbReference>
<dbReference type="SUPFAM" id="SSF55785">
    <property type="entry name" value="PYP-like sensor domain (PAS domain)"/>
    <property type="match status" value="4"/>
</dbReference>
<evidence type="ECO:0000256" key="5">
    <source>
        <dbReference type="ARBA" id="ARBA00022679"/>
    </source>
</evidence>
<dbReference type="Gene3D" id="3.30.450.20">
    <property type="entry name" value="PAS domain"/>
    <property type="match status" value="4"/>
</dbReference>
<feature type="domain" description="PAS" evidence="21">
    <location>
        <begin position="485"/>
        <end position="531"/>
    </location>
</feature>
<dbReference type="PANTHER" id="PTHR45339">
    <property type="entry name" value="HYBRID SIGNAL TRANSDUCTION HISTIDINE KINASE J"/>
    <property type="match status" value="1"/>
</dbReference>
<accession>A0A918P667</accession>
<keyword evidence="6" id="KW-0812">Transmembrane</keyword>
<dbReference type="InterPro" id="IPR000700">
    <property type="entry name" value="PAS-assoc_C"/>
</dbReference>
<dbReference type="Gene3D" id="1.10.287.130">
    <property type="match status" value="1"/>
</dbReference>
<dbReference type="Pfam" id="PF01627">
    <property type="entry name" value="Hpt"/>
    <property type="match status" value="1"/>
</dbReference>
<dbReference type="PROSITE" id="PS50112">
    <property type="entry name" value="PAS"/>
    <property type="match status" value="3"/>
</dbReference>
<dbReference type="CDD" id="cd00088">
    <property type="entry name" value="HPT"/>
    <property type="match status" value="1"/>
</dbReference>
<dbReference type="PANTHER" id="PTHR45339:SF3">
    <property type="entry name" value="HISTIDINE KINASE"/>
    <property type="match status" value="1"/>
</dbReference>
<sequence>MRECSHMTRAGRYGAIVLLLGCLVSALLAWQIQQDNQKQLAMSLRQALGDMSNEVHERFKLYQYGLRGMRGTVVTAEESLSFGKVLRYMQTRDLDGEFRGAGGFGYIQRVAPEQVAGFLRQARADQQPDFQIRELKPNPGERFVIRYILPLKPNAKAVGLDIASEDHRRQAAVAAMTSGTPQLTAPITLVQASGKPTQAFLFLLAIYRNGVMPASIRARYEQTIGWSYTPLLIEDVLGELRKTPDYLQLQLVDITDPKHPIPFYQPRHSIQNMPSAELTRDVFGRQWQIRLFAGPAFIRQLNQPSALQTFVFGCMGSVLLAALLMALSLNRFRRNELYAQQARLAAIVSSSADGIIGFQSDGTITSWNNGATTLFGYHAEEVIGLKVANLLVPEALQAEEAFILQRIREGRLLPGLETRRQHKSGKLLDVSLTASPILDTQGQVVGGSKTLRDISEHKQAEAQIHELNSNLETLVARRTQELAHANQLLESVLNAATQVAIIATDPQGLITLFNRGAELMLGFRASDMLHKVSPLRIHVGSEISERRAALEQSHQIEIADFHALVFQADLSGAEVREWTYVRKDGSPFSVSLAVTPILDEQGGSNGYLFIAIDISQRLQAQHQLATSLATTQAILNTAPNPVFTINPQGIIQSFNQAGEDIFGWSSEQIIGQPLDRLLPQLTPEKYRQLLQEGHVSGGSQRVEVQAKCRDGRCFPAQLSLGGHLSAGEHVAVAVLTDLSLLQQQQAEVLVTRDQLEMAANVAELGVWTWVLANNSLHWNDRMYEMYGWPISLREEGIDYSHWYSRVHPDDIAVTEKALLDAVAGKAAYTPIFRVQRPDGSCIYIQAGAQIERDSHGNAVRVTGINRDITSQLQLEGHLREAKERADAASAAKSTFLANMSHEIRTPMNAVLGMLQLLKQTALTDRQLDYVTKAQGAGTALLGLLNDILDYSKIEAGKLQLDVHAFDLDDLLHDLSIVLTGNQGDKDVEVMFDIDLDLPRQLIGDSLRLLQVLINLTGNALKFTSHGLVQLLVATLSRSDDRVLLRFTVKDTGIGISPEQQTRIFDGFTQAETSTSRRYGGTGLGLVISQRLIQLMGGRLQLESQPGVGSSFWFDIWLPVADCTPLVEQTRWPTRSLRVLVVEDNPLVAELVMRTIQSLGWQSHLVGGGLAAVEATFQAQEQGNDYDVILMDWKMPDIDGLTAARLIRDRLQSNGHIPIVIMLTAHDREMLAANLQQDDVPYVDLLTKPVTPTQLLHSISRAMQGPFGQIAIAPDPGPRRLEGRHILVVEDNALNRQIVVELLSHEGARIAVAEGGLSGVAQVLKGEDLFDAVLMDMQMPDIDGLEATRRIRADERFARLPIIAMTANASLGDRAECLAAGMNDHIGKPVDLEQLLHVLLTHCAEPPVIPSDSIVPGEDSCPAVIEALESITLRFGGRLEVYRAALMQFMPQMQTLLAALERADREADIRTCKRLCHSIKGSAATLGAQALSRQAAILEDACRAGRSPGREAIARLSDMLNEADTLLQQALPEAPASGNPPVTWDGRTVLQQLETMQALLRDSNLKALDMLNDMPLHAPEPHAQQFDELRRQIQSLDFLAADRTAQSLMQDLQSEMARLHSTGAAQS</sequence>
<name>A0A918P667_9NEIS</name>
<reference evidence="25" key="1">
    <citation type="journal article" date="2014" name="Int. J. Syst. Evol. Microbiol.">
        <title>Complete genome sequence of Corynebacterium casei LMG S-19264T (=DSM 44701T), isolated from a smear-ripened cheese.</title>
        <authorList>
            <consortium name="US DOE Joint Genome Institute (JGI-PGF)"/>
            <person name="Walter F."/>
            <person name="Albersmeier A."/>
            <person name="Kalinowski J."/>
            <person name="Ruckert C."/>
        </authorList>
    </citation>
    <scope>NUCLEOTIDE SEQUENCE</scope>
    <source>
        <strain evidence="25">KCTC 32182</strain>
    </source>
</reference>
<dbReference type="InterPro" id="IPR001610">
    <property type="entry name" value="PAC"/>
</dbReference>
<evidence type="ECO:0000313" key="26">
    <source>
        <dbReference type="Proteomes" id="UP000645257"/>
    </source>
</evidence>
<dbReference type="EC" id="2.7.13.3" evidence="3"/>
<keyword evidence="10" id="KW-1133">Transmembrane helix</keyword>
<dbReference type="Gene3D" id="1.20.120.160">
    <property type="entry name" value="HPT domain"/>
    <property type="match status" value="1"/>
</dbReference>
<dbReference type="Pfam" id="PF13426">
    <property type="entry name" value="PAS_9"/>
    <property type="match status" value="1"/>
</dbReference>
<dbReference type="SUPFAM" id="SSF47384">
    <property type="entry name" value="Homodimeric domain of signal transducing histidine kinase"/>
    <property type="match status" value="1"/>
</dbReference>
<evidence type="ECO:0000256" key="3">
    <source>
        <dbReference type="ARBA" id="ARBA00012438"/>
    </source>
</evidence>
<dbReference type="InterPro" id="IPR036890">
    <property type="entry name" value="HATPase_C_sf"/>
</dbReference>
<dbReference type="GO" id="GO:0000155">
    <property type="term" value="F:phosphorelay sensor kinase activity"/>
    <property type="evidence" value="ECO:0007669"/>
    <property type="project" value="InterPro"/>
</dbReference>
<dbReference type="SMART" id="SM00091">
    <property type="entry name" value="PAS"/>
    <property type="match status" value="4"/>
</dbReference>
<feature type="domain" description="PAC" evidence="22">
    <location>
        <begin position="414"/>
        <end position="466"/>
    </location>
</feature>
<feature type="domain" description="Response regulatory" evidence="20">
    <location>
        <begin position="1284"/>
        <end position="1402"/>
    </location>
</feature>
<dbReference type="Pfam" id="PF00989">
    <property type="entry name" value="PAS"/>
    <property type="match status" value="2"/>
</dbReference>
<dbReference type="PRINTS" id="PR00344">
    <property type="entry name" value="BCTRLSENSOR"/>
</dbReference>
<dbReference type="SUPFAM" id="SSF52172">
    <property type="entry name" value="CheY-like"/>
    <property type="match status" value="2"/>
</dbReference>
<evidence type="ECO:0000256" key="14">
    <source>
        <dbReference type="ARBA" id="ARBA00064003"/>
    </source>
</evidence>
<evidence type="ECO:0000256" key="1">
    <source>
        <dbReference type="ARBA" id="ARBA00000085"/>
    </source>
</evidence>
<dbReference type="CDD" id="cd00082">
    <property type="entry name" value="HisKA"/>
    <property type="match status" value="1"/>
</dbReference>
<evidence type="ECO:0000256" key="11">
    <source>
        <dbReference type="ARBA" id="ARBA00023012"/>
    </source>
</evidence>
<dbReference type="PROSITE" id="PS50109">
    <property type="entry name" value="HIS_KIN"/>
    <property type="match status" value="1"/>
</dbReference>
<dbReference type="InterPro" id="IPR036641">
    <property type="entry name" value="HPT_dom_sf"/>
</dbReference>
<dbReference type="RefSeq" id="WP_189535820.1">
    <property type="nucleotide sequence ID" value="NZ_BMYX01000020.1"/>
</dbReference>
<dbReference type="CDD" id="cd17546">
    <property type="entry name" value="REC_hyHK_CKI1_RcsC-like"/>
    <property type="match status" value="2"/>
</dbReference>
<dbReference type="FunFam" id="1.10.287.130:FF:000002">
    <property type="entry name" value="Two-component osmosensing histidine kinase"/>
    <property type="match status" value="1"/>
</dbReference>
<dbReference type="NCBIfam" id="TIGR00229">
    <property type="entry name" value="sensory_box"/>
    <property type="match status" value="4"/>
</dbReference>
<dbReference type="Pfam" id="PF08447">
    <property type="entry name" value="PAS_3"/>
    <property type="match status" value="1"/>
</dbReference>
<dbReference type="SMART" id="SM00448">
    <property type="entry name" value="REC"/>
    <property type="match status" value="2"/>
</dbReference>
<keyword evidence="11" id="KW-0902">Two-component regulatory system</keyword>
<keyword evidence="12" id="KW-0472">Membrane</keyword>
<dbReference type="Gene3D" id="2.10.70.100">
    <property type="match status" value="1"/>
</dbReference>
<dbReference type="Pfam" id="PF00512">
    <property type="entry name" value="HisKA"/>
    <property type="match status" value="1"/>
</dbReference>
<comment type="subcellular location">
    <subcellularLocation>
        <location evidence="2">Membrane</location>
    </subcellularLocation>
</comment>
<evidence type="ECO:0000256" key="18">
    <source>
        <dbReference type="PROSITE-ProRule" id="PRU00169"/>
    </source>
</evidence>
<evidence type="ECO:0000256" key="16">
    <source>
        <dbReference type="ARBA" id="ARBA00070152"/>
    </source>
</evidence>
<dbReference type="Gene3D" id="3.30.565.10">
    <property type="entry name" value="Histidine kinase-like ATPase, C-terminal domain"/>
    <property type="match status" value="1"/>
</dbReference>
<evidence type="ECO:0000256" key="2">
    <source>
        <dbReference type="ARBA" id="ARBA00004370"/>
    </source>
</evidence>
<reference evidence="25" key="2">
    <citation type="submission" date="2020-09" db="EMBL/GenBank/DDBJ databases">
        <authorList>
            <person name="Sun Q."/>
            <person name="Kim S."/>
        </authorList>
    </citation>
    <scope>NUCLEOTIDE SEQUENCE</scope>
    <source>
        <strain evidence="25">KCTC 32182</strain>
    </source>
</reference>
<evidence type="ECO:0000259" key="22">
    <source>
        <dbReference type="PROSITE" id="PS50113"/>
    </source>
</evidence>
<dbReference type="SUPFAM" id="SSF55874">
    <property type="entry name" value="ATPase domain of HSP90 chaperone/DNA topoisomerase II/histidine kinase"/>
    <property type="match status" value="1"/>
</dbReference>
<feature type="domain" description="Histidine kinase" evidence="19">
    <location>
        <begin position="898"/>
        <end position="1121"/>
    </location>
</feature>
<dbReference type="InterPro" id="IPR005467">
    <property type="entry name" value="His_kinase_dom"/>
</dbReference>
<evidence type="ECO:0000259" key="23">
    <source>
        <dbReference type="PROSITE" id="PS50839"/>
    </source>
</evidence>
<feature type="domain" description="HPt" evidence="24">
    <location>
        <begin position="1437"/>
        <end position="1533"/>
    </location>
</feature>
<comment type="function">
    <text evidence="13">Member of the two-component regulatory system BvgS/BvgA. Phosphorylates BvgA via a four-step phosphorelay in response to environmental signals.</text>
</comment>
<evidence type="ECO:0000256" key="4">
    <source>
        <dbReference type="ARBA" id="ARBA00022553"/>
    </source>
</evidence>
<feature type="domain" description="CHASE" evidence="23">
    <location>
        <begin position="103"/>
        <end position="225"/>
    </location>
</feature>
<dbReference type="SMART" id="SM00073">
    <property type="entry name" value="HPT"/>
    <property type="match status" value="1"/>
</dbReference>
<evidence type="ECO:0000256" key="10">
    <source>
        <dbReference type="ARBA" id="ARBA00022989"/>
    </source>
</evidence>
<dbReference type="PROSITE" id="PS50113">
    <property type="entry name" value="PAC"/>
    <property type="match status" value="3"/>
</dbReference>
<feature type="modified residue" description="4-aspartylphosphate" evidence="18">
    <location>
        <position position="1191"/>
    </location>
</feature>
<dbReference type="SMART" id="SM00388">
    <property type="entry name" value="HisKA"/>
    <property type="match status" value="1"/>
</dbReference>
<proteinExistence type="predicted"/>
<evidence type="ECO:0000256" key="15">
    <source>
        <dbReference type="ARBA" id="ARBA00068150"/>
    </source>
</evidence>
<dbReference type="CDD" id="cd00130">
    <property type="entry name" value="PAS"/>
    <property type="match status" value="4"/>
</dbReference>
<dbReference type="InterPro" id="IPR006189">
    <property type="entry name" value="CHASE_dom"/>
</dbReference>
<evidence type="ECO:0000259" key="21">
    <source>
        <dbReference type="PROSITE" id="PS50112"/>
    </source>
</evidence>
<feature type="modified residue" description="4-aspartylphosphate" evidence="18">
    <location>
        <position position="1335"/>
    </location>
</feature>
<dbReference type="Gene3D" id="3.30.450.350">
    <property type="entry name" value="CHASE domain"/>
    <property type="match status" value="1"/>
</dbReference>
<dbReference type="InterPro" id="IPR035965">
    <property type="entry name" value="PAS-like_dom_sf"/>
</dbReference>
<dbReference type="InterPro" id="IPR013767">
    <property type="entry name" value="PAS_fold"/>
</dbReference>
<keyword evidence="4 18" id="KW-0597">Phosphoprotein</keyword>
<dbReference type="InterPro" id="IPR013655">
    <property type="entry name" value="PAS_fold_3"/>
</dbReference>
<feature type="domain" description="Response regulatory" evidence="20">
    <location>
        <begin position="1137"/>
        <end position="1262"/>
    </location>
</feature>
<evidence type="ECO:0000259" key="20">
    <source>
        <dbReference type="PROSITE" id="PS50110"/>
    </source>
</evidence>
<feature type="domain" description="PAC" evidence="22">
    <location>
        <begin position="574"/>
        <end position="626"/>
    </location>
</feature>
<dbReference type="EMBL" id="BMYX01000020">
    <property type="protein sequence ID" value="GGY24457.1"/>
    <property type="molecule type" value="Genomic_DNA"/>
</dbReference>
<dbReference type="InterPro" id="IPR001789">
    <property type="entry name" value="Sig_transdc_resp-reg_receiver"/>
</dbReference>
<organism evidence="25 26">
    <name type="scientific">Paludibacterium paludis</name>
    <dbReference type="NCBI Taxonomy" id="1225769"/>
    <lineage>
        <taxon>Bacteria</taxon>
        <taxon>Pseudomonadati</taxon>
        <taxon>Pseudomonadota</taxon>
        <taxon>Betaproteobacteria</taxon>
        <taxon>Neisseriales</taxon>
        <taxon>Chromobacteriaceae</taxon>
        <taxon>Paludibacterium</taxon>
    </lineage>
</organism>
<dbReference type="InterPro" id="IPR003661">
    <property type="entry name" value="HisK_dim/P_dom"/>
</dbReference>
<dbReference type="GO" id="GO:0005524">
    <property type="term" value="F:ATP binding"/>
    <property type="evidence" value="ECO:0007669"/>
    <property type="project" value="UniProtKB-KW"/>
</dbReference>
<dbReference type="PROSITE" id="PS50894">
    <property type="entry name" value="HPT"/>
    <property type="match status" value="1"/>
</dbReference>
<feature type="domain" description="PAC" evidence="22">
    <location>
        <begin position="828"/>
        <end position="880"/>
    </location>
</feature>
<dbReference type="GO" id="GO:0006355">
    <property type="term" value="P:regulation of DNA-templated transcription"/>
    <property type="evidence" value="ECO:0007669"/>
    <property type="project" value="InterPro"/>
</dbReference>
<dbReference type="SUPFAM" id="SSF47226">
    <property type="entry name" value="Histidine-containing phosphotransfer domain, HPT domain"/>
    <property type="match status" value="1"/>
</dbReference>
<dbReference type="InterPro" id="IPR000014">
    <property type="entry name" value="PAS"/>
</dbReference>
<keyword evidence="5" id="KW-0808">Transferase</keyword>
<dbReference type="Pfam" id="PF03924">
    <property type="entry name" value="CHASE"/>
    <property type="match status" value="1"/>
</dbReference>
<evidence type="ECO:0000256" key="8">
    <source>
        <dbReference type="ARBA" id="ARBA00022777"/>
    </source>
</evidence>
<dbReference type="Pfam" id="PF00072">
    <property type="entry name" value="Response_reg"/>
    <property type="match status" value="2"/>
</dbReference>
<protein>
    <recommendedName>
        <fullName evidence="15">Sensory/regulatory protein RpfC</fullName>
        <ecNumber evidence="3">2.7.13.3</ecNumber>
    </recommendedName>
    <alternativeName>
        <fullName evidence="16">Virulence sensor protein BvgS</fullName>
    </alternativeName>
</protein>
<evidence type="ECO:0000256" key="17">
    <source>
        <dbReference type="PROSITE-ProRule" id="PRU00110"/>
    </source>
</evidence>
<keyword evidence="9" id="KW-0067">ATP-binding</keyword>
<dbReference type="InterPro" id="IPR036097">
    <property type="entry name" value="HisK_dim/P_sf"/>
</dbReference>
<feature type="modified residue" description="Phosphohistidine" evidence="17">
    <location>
        <position position="1476"/>
    </location>
</feature>
<keyword evidence="8" id="KW-0418">Kinase</keyword>
<evidence type="ECO:0000256" key="9">
    <source>
        <dbReference type="ARBA" id="ARBA00022840"/>
    </source>
</evidence>
<dbReference type="PROSITE" id="PS50110">
    <property type="entry name" value="RESPONSE_REGULATORY"/>
    <property type="match status" value="2"/>
</dbReference>
<evidence type="ECO:0000256" key="6">
    <source>
        <dbReference type="ARBA" id="ARBA00022692"/>
    </source>
</evidence>
<comment type="catalytic activity">
    <reaction evidence="1">
        <text>ATP + protein L-histidine = ADP + protein N-phospho-L-histidine.</text>
        <dbReference type="EC" id="2.7.13.3"/>
    </reaction>
</comment>
<keyword evidence="7" id="KW-0547">Nucleotide-binding</keyword>
<evidence type="ECO:0000256" key="7">
    <source>
        <dbReference type="ARBA" id="ARBA00022741"/>
    </source>
</evidence>
<gene>
    <name evidence="25" type="ORF">GCM10011289_30090</name>
</gene>